<protein>
    <submittedName>
        <fullName evidence="1">Uncharacterized protein</fullName>
    </submittedName>
</protein>
<dbReference type="EMBL" id="PQXM01000278">
    <property type="protein sequence ID" value="TGO74461.1"/>
    <property type="molecule type" value="Genomic_DNA"/>
</dbReference>
<gene>
    <name evidence="1" type="ORF">BELL_0280g00010</name>
</gene>
<accession>A0A4Z1JL38</accession>
<comment type="caution">
    <text evidence="1">The sequence shown here is derived from an EMBL/GenBank/DDBJ whole genome shotgun (WGS) entry which is preliminary data.</text>
</comment>
<evidence type="ECO:0000313" key="2">
    <source>
        <dbReference type="Proteomes" id="UP000297229"/>
    </source>
</evidence>
<evidence type="ECO:0000313" key="1">
    <source>
        <dbReference type="EMBL" id="TGO74461.1"/>
    </source>
</evidence>
<dbReference type="AlphaFoldDB" id="A0A4Z1JL38"/>
<organism evidence="1 2">
    <name type="scientific">Botrytis elliptica</name>
    <dbReference type="NCBI Taxonomy" id="278938"/>
    <lineage>
        <taxon>Eukaryota</taxon>
        <taxon>Fungi</taxon>
        <taxon>Dikarya</taxon>
        <taxon>Ascomycota</taxon>
        <taxon>Pezizomycotina</taxon>
        <taxon>Leotiomycetes</taxon>
        <taxon>Helotiales</taxon>
        <taxon>Sclerotiniaceae</taxon>
        <taxon>Botrytis</taxon>
    </lineage>
</organism>
<proteinExistence type="predicted"/>
<dbReference type="Proteomes" id="UP000297229">
    <property type="component" value="Unassembled WGS sequence"/>
</dbReference>
<keyword evidence="2" id="KW-1185">Reference proteome</keyword>
<reference evidence="1 2" key="1">
    <citation type="submission" date="2017-12" db="EMBL/GenBank/DDBJ databases">
        <title>Comparative genomics of Botrytis spp.</title>
        <authorList>
            <person name="Valero-Jimenez C.A."/>
            <person name="Tapia P."/>
            <person name="Veloso J."/>
            <person name="Silva-Moreno E."/>
            <person name="Staats M."/>
            <person name="Valdes J.H."/>
            <person name="Van Kan J.A.L."/>
        </authorList>
    </citation>
    <scope>NUCLEOTIDE SEQUENCE [LARGE SCALE GENOMIC DNA]</scope>
    <source>
        <strain evidence="1 2">Be9601</strain>
    </source>
</reference>
<name>A0A4Z1JL38_9HELO</name>
<sequence>MGLLSTAVAAASAAQSAVPLGNQIILESNYQRVTNPDAKALYSLPPNCNGVQMKTIRNSKPSLLDKVLQTSQGFRDCNS</sequence>